<dbReference type="OrthoDB" id="7057338at2"/>
<dbReference type="EMBL" id="LZMS01000104">
    <property type="protein sequence ID" value="OBX59610.1"/>
    <property type="molecule type" value="Genomic_DNA"/>
</dbReference>
<proteinExistence type="predicted"/>
<protein>
    <submittedName>
        <fullName evidence="2">Uncharacterized protein</fullName>
    </submittedName>
</protein>
<keyword evidence="1" id="KW-0812">Transmembrane</keyword>
<keyword evidence="1" id="KW-0472">Membrane</keyword>
<evidence type="ECO:0000256" key="1">
    <source>
        <dbReference type="SAM" id="Phobius"/>
    </source>
</evidence>
<evidence type="ECO:0000313" key="3">
    <source>
        <dbReference type="Proteomes" id="UP000092607"/>
    </source>
</evidence>
<sequence length="230" mass="25487">MKPFASLVKAKAKASFIHFLVCLTIFLLLLAWVWFFAYPDFYFTMAGAVQGLTLVFLVDVVLGPLLSFLVYNPAKSKKEIISDFVIIGAVQLGALIYGTYTLYQEKPSAVIVYPNSTASVIGHRELADFELGDLSAYGKLGKLPIAIYHPINKDKPYTTLHAMPDVIQSTDIATRKTLAISDDDTQALQDIESKYGKVYIISLMAKYNGAYIALDENYTFVAKFGEKPIS</sequence>
<keyword evidence="1" id="KW-1133">Transmembrane helix</keyword>
<dbReference type="RefSeq" id="WP_065256814.1">
    <property type="nucleotide sequence ID" value="NZ_JARDJM010000038.1"/>
</dbReference>
<comment type="caution">
    <text evidence="2">The sequence shown here is derived from an EMBL/GenBank/DDBJ whole genome shotgun (WGS) entry which is preliminary data.</text>
</comment>
<reference evidence="2 3" key="1">
    <citation type="submission" date="2016-06" db="EMBL/GenBank/DDBJ databases">
        <title>Draft genome of Moraxella lacunata CCUG 57757A.</title>
        <authorList>
            <person name="Salva-Serra F."/>
            <person name="Engstrom-Jakobsson H."/>
            <person name="Thorell K."/>
            <person name="Gonzales-Siles L."/>
            <person name="Karlsson R."/>
            <person name="Boulund F."/>
            <person name="Engstrand L."/>
            <person name="Kristiansson E."/>
            <person name="Moore E."/>
        </authorList>
    </citation>
    <scope>NUCLEOTIDE SEQUENCE [LARGE SCALE GENOMIC DNA]</scope>
    <source>
        <strain evidence="2 3">CCUG 57757A</strain>
    </source>
</reference>
<organism evidence="2 3">
    <name type="scientific">Moraxella lacunata</name>
    <dbReference type="NCBI Taxonomy" id="477"/>
    <lineage>
        <taxon>Bacteria</taxon>
        <taxon>Pseudomonadati</taxon>
        <taxon>Pseudomonadota</taxon>
        <taxon>Gammaproteobacteria</taxon>
        <taxon>Moraxellales</taxon>
        <taxon>Moraxellaceae</taxon>
        <taxon>Moraxella</taxon>
    </lineage>
</organism>
<dbReference type="AlphaFoldDB" id="A0A1B8PVJ2"/>
<name>A0A1B8PVJ2_MORLA</name>
<evidence type="ECO:0000313" key="2">
    <source>
        <dbReference type="EMBL" id="OBX59610.1"/>
    </source>
</evidence>
<gene>
    <name evidence="2" type="ORF">A9309_11145</name>
</gene>
<feature type="transmembrane region" description="Helical" evidence="1">
    <location>
        <begin position="16"/>
        <end position="37"/>
    </location>
</feature>
<accession>A0A1B8PVJ2</accession>
<feature type="transmembrane region" description="Helical" evidence="1">
    <location>
        <begin position="49"/>
        <end position="72"/>
    </location>
</feature>
<feature type="transmembrane region" description="Helical" evidence="1">
    <location>
        <begin position="84"/>
        <end position="103"/>
    </location>
</feature>
<dbReference type="Proteomes" id="UP000092607">
    <property type="component" value="Unassembled WGS sequence"/>
</dbReference>